<sequence>MALECNLREQVRQILGVALLGGSVFSKQPIWVVQGLVSALGFIVTLTAWGGAGALSNLALAYVVTGAWGQGSNVVAQVVGYSKFGGELDRLTASPIKPHTYLLGLLLGTSPFMLEGLLPAFFLFYITGYTPIKVFEEVVLLAPASLVAGSFFSLAIVLNIKNPTNVSAITNPLYTLTVVLPPVYYPLSFLPGWLRLVSLCDPAVSLLQVGRILAGYSEPLNPNYVVLSAALSVTVVLLLSFKSFRWGMR</sequence>
<dbReference type="AlphaFoldDB" id="A0A2R6AYU2"/>
<protein>
    <recommendedName>
        <fullName evidence="6">ABC-2 type transporter transmembrane domain-containing protein</fullName>
    </recommendedName>
</protein>
<dbReference type="PANTHER" id="PTHR43229:SF3">
    <property type="entry name" value="ABC-TYPE MULTIDRUG TRANSPORT SYSTEM, PERMEASE COMPONENT"/>
    <property type="match status" value="1"/>
</dbReference>
<evidence type="ECO:0000313" key="7">
    <source>
        <dbReference type="EMBL" id="PSN91536.1"/>
    </source>
</evidence>
<dbReference type="GO" id="GO:0140359">
    <property type="term" value="F:ABC-type transporter activity"/>
    <property type="evidence" value="ECO:0007669"/>
    <property type="project" value="InterPro"/>
</dbReference>
<dbReference type="InterPro" id="IPR013525">
    <property type="entry name" value="ABC2_TM"/>
</dbReference>
<accession>A0A2R6AYU2</accession>
<evidence type="ECO:0000256" key="5">
    <source>
        <dbReference type="SAM" id="Phobius"/>
    </source>
</evidence>
<name>A0A2R6AYU2_9ARCH</name>
<dbReference type="EMBL" id="NEXE01000023">
    <property type="protein sequence ID" value="PSN91536.1"/>
    <property type="molecule type" value="Genomic_DNA"/>
</dbReference>
<evidence type="ECO:0000259" key="6">
    <source>
        <dbReference type="Pfam" id="PF01061"/>
    </source>
</evidence>
<dbReference type="Proteomes" id="UP000240322">
    <property type="component" value="Unassembled WGS sequence"/>
</dbReference>
<evidence type="ECO:0000256" key="3">
    <source>
        <dbReference type="ARBA" id="ARBA00022989"/>
    </source>
</evidence>
<keyword evidence="3 5" id="KW-1133">Transmembrane helix</keyword>
<keyword evidence="2 5" id="KW-0812">Transmembrane</keyword>
<dbReference type="GO" id="GO:0016020">
    <property type="term" value="C:membrane"/>
    <property type="evidence" value="ECO:0007669"/>
    <property type="project" value="UniProtKB-SubCell"/>
</dbReference>
<feature type="domain" description="ABC-2 type transporter transmembrane" evidence="6">
    <location>
        <begin position="13"/>
        <end position="206"/>
    </location>
</feature>
<evidence type="ECO:0000256" key="2">
    <source>
        <dbReference type="ARBA" id="ARBA00022692"/>
    </source>
</evidence>
<dbReference type="PANTHER" id="PTHR43229">
    <property type="entry name" value="NODULATION PROTEIN J"/>
    <property type="match status" value="1"/>
</dbReference>
<keyword evidence="4 5" id="KW-0472">Membrane</keyword>
<feature type="transmembrane region" description="Helical" evidence="5">
    <location>
        <begin position="30"/>
        <end position="52"/>
    </location>
</feature>
<comment type="caution">
    <text evidence="7">The sequence shown here is derived from an EMBL/GenBank/DDBJ whole genome shotgun (WGS) entry which is preliminary data.</text>
</comment>
<organism evidence="7 8">
    <name type="scientific">Candidatus Marsarchaeota G2 archaeon OSP_D</name>
    <dbReference type="NCBI Taxonomy" id="1978157"/>
    <lineage>
        <taxon>Archaea</taxon>
        <taxon>Candidatus Marsarchaeota</taxon>
        <taxon>Candidatus Marsarchaeota group 2</taxon>
    </lineage>
</organism>
<dbReference type="Pfam" id="PF01061">
    <property type="entry name" value="ABC2_membrane"/>
    <property type="match status" value="1"/>
</dbReference>
<dbReference type="InterPro" id="IPR051784">
    <property type="entry name" value="Nod_factor_ABC_transporter"/>
</dbReference>
<feature type="transmembrane region" description="Helical" evidence="5">
    <location>
        <begin position="138"/>
        <end position="160"/>
    </location>
</feature>
<evidence type="ECO:0000313" key="8">
    <source>
        <dbReference type="Proteomes" id="UP000240322"/>
    </source>
</evidence>
<feature type="transmembrane region" description="Helical" evidence="5">
    <location>
        <begin position="58"/>
        <end position="80"/>
    </location>
</feature>
<feature type="transmembrane region" description="Helical" evidence="5">
    <location>
        <begin position="101"/>
        <end position="126"/>
    </location>
</feature>
<proteinExistence type="predicted"/>
<reference evidence="7 8" key="1">
    <citation type="submission" date="2017-04" db="EMBL/GenBank/DDBJ databases">
        <title>Novel microbial lineages endemic to geothermal iron-oxide mats fill important gaps in the evolutionary history of Archaea.</title>
        <authorList>
            <person name="Jay Z.J."/>
            <person name="Beam J.P."/>
            <person name="Dlakic M."/>
            <person name="Rusch D.B."/>
            <person name="Kozubal M.A."/>
            <person name="Inskeep W.P."/>
        </authorList>
    </citation>
    <scope>NUCLEOTIDE SEQUENCE [LARGE SCALE GENOMIC DNA]</scope>
    <source>
        <strain evidence="7">OSP_D</strain>
    </source>
</reference>
<comment type="subcellular location">
    <subcellularLocation>
        <location evidence="1">Membrane</location>
        <topology evidence="1">Multi-pass membrane protein</topology>
    </subcellularLocation>
</comment>
<evidence type="ECO:0000256" key="4">
    <source>
        <dbReference type="ARBA" id="ARBA00023136"/>
    </source>
</evidence>
<evidence type="ECO:0000256" key="1">
    <source>
        <dbReference type="ARBA" id="ARBA00004141"/>
    </source>
</evidence>
<feature type="transmembrane region" description="Helical" evidence="5">
    <location>
        <begin position="172"/>
        <end position="194"/>
    </location>
</feature>
<feature type="transmembrane region" description="Helical" evidence="5">
    <location>
        <begin position="224"/>
        <end position="241"/>
    </location>
</feature>
<gene>
    <name evidence="7" type="ORF">B9Q03_03875</name>
</gene>